<dbReference type="InterPro" id="IPR018745">
    <property type="entry name" value="MpsC"/>
</dbReference>
<evidence type="ECO:0000313" key="2">
    <source>
        <dbReference type="EMBL" id="QNB46391.1"/>
    </source>
</evidence>
<feature type="domain" description="Na+-translocating membrane potential-generating system MpsC" evidence="1">
    <location>
        <begin position="2"/>
        <end position="111"/>
    </location>
</feature>
<reference evidence="2 3" key="1">
    <citation type="journal article" date="2019" name="Front. Microbiol.">
        <title>Thermoanaerosceptrum fracticalcis gen. nov. sp. nov., a Novel Fumarate-Fermenting Microorganism From a Deep Fractured Carbonate Aquifer of the US Great Basin.</title>
        <authorList>
            <person name="Hamilton-Brehm S.D."/>
            <person name="Stewart L.E."/>
            <person name="Zavarin M."/>
            <person name="Caldwell M."/>
            <person name="Lawson P.A."/>
            <person name="Onstott T.C."/>
            <person name="Grzymski J."/>
            <person name="Neveux I."/>
            <person name="Lollar B.S."/>
            <person name="Russell C.E."/>
            <person name="Moser D.P."/>
        </authorList>
    </citation>
    <scope>NUCLEOTIDE SEQUENCE [LARGE SCALE GENOMIC DNA]</scope>
    <source>
        <strain evidence="2 3">DRI-13</strain>
    </source>
</reference>
<evidence type="ECO:0000313" key="3">
    <source>
        <dbReference type="Proteomes" id="UP000515847"/>
    </source>
</evidence>
<keyword evidence="3" id="KW-1185">Reference proteome</keyword>
<organism evidence="2 3">
    <name type="scientific">Thermanaerosceptrum fracticalcis</name>
    <dbReference type="NCBI Taxonomy" id="1712410"/>
    <lineage>
        <taxon>Bacteria</taxon>
        <taxon>Bacillati</taxon>
        <taxon>Bacillota</taxon>
        <taxon>Clostridia</taxon>
        <taxon>Eubacteriales</taxon>
        <taxon>Peptococcaceae</taxon>
        <taxon>Thermanaerosceptrum</taxon>
    </lineage>
</organism>
<dbReference type="Pfam" id="PF10057">
    <property type="entry name" value="MpsC"/>
    <property type="match status" value="1"/>
</dbReference>
<evidence type="ECO:0000259" key="1">
    <source>
        <dbReference type="Pfam" id="PF10057"/>
    </source>
</evidence>
<name>A0A7G6E2T7_THEFR</name>
<dbReference type="RefSeq" id="WP_034422491.1">
    <property type="nucleotide sequence ID" value="NZ_CP045798.1"/>
</dbReference>
<dbReference type="AlphaFoldDB" id="A0A7G6E2T7"/>
<protein>
    <submittedName>
        <fullName evidence="2">DUF2294 family protein</fullName>
    </submittedName>
</protein>
<accession>A0A7G6E2T7</accession>
<sequence length="120" mass="13897">MTKGQIEAKISEIVTKFEIEFMGRGPKQIRTRIFEDLIIIRQKGFLSQAEQRLAEDKSGVELIKKIRTMLFENAKEYFTKLIKEIIDIDIISIHSDVSTKTGEKIIVITVSQDLEEKLRN</sequence>
<gene>
    <name evidence="2" type="ORF">BR63_08725</name>
</gene>
<dbReference type="EMBL" id="CP045798">
    <property type="protein sequence ID" value="QNB46391.1"/>
    <property type="molecule type" value="Genomic_DNA"/>
</dbReference>
<proteinExistence type="predicted"/>
<dbReference type="OrthoDB" id="5422931at2"/>
<dbReference type="KEGG" id="tfr:BR63_08725"/>
<dbReference type="Proteomes" id="UP000515847">
    <property type="component" value="Chromosome"/>
</dbReference>